<dbReference type="GO" id="GO:0005829">
    <property type="term" value="C:cytosol"/>
    <property type="evidence" value="ECO:0007669"/>
    <property type="project" value="TreeGrafter"/>
</dbReference>
<dbReference type="InterPro" id="IPR036511">
    <property type="entry name" value="TGT-like_sf"/>
</dbReference>
<dbReference type="NCBIfam" id="TIGR00430">
    <property type="entry name" value="Q_tRNA_tgt"/>
    <property type="match status" value="1"/>
</dbReference>
<dbReference type="PANTHER" id="PTHR46499">
    <property type="entry name" value="QUEUINE TRNA-RIBOSYLTRANSFERASE"/>
    <property type="match status" value="1"/>
</dbReference>
<dbReference type="PANTHER" id="PTHR46499:SF1">
    <property type="entry name" value="QUEUINE TRNA-RIBOSYLTRANSFERASE"/>
    <property type="match status" value="1"/>
</dbReference>
<dbReference type="FunFam" id="3.20.20.105:FF:000001">
    <property type="entry name" value="Queuine tRNA-ribosyltransferase"/>
    <property type="match status" value="1"/>
</dbReference>
<proteinExistence type="inferred from homology"/>
<dbReference type="AlphaFoldDB" id="A0A3B1CI43"/>
<sequence length="379" mass="42443">MNFSVIASDGNSRAGIIETERGLVLTPQFMPVGTLGTVKAVSPEELGSAGAEVILCNTYHLYLRPGHETIKRLGGVQRFISWPGPVLTDSGGFQVYSLSRLSNITPDGVEFRSHLDGSLHFIGPEKAMEIQQALGADIIMAFDECTPYPSTYDYALNSLRLTTEWAKRCRAAHPEGSSQALFGIFQGSTYRDLRLKSLEDIVGIGFDGYAAGGLSVGEPKELMYEIIHATGPVMPAVKPRYLMGIGDLLDILEAVEAGYDIFDCVMPTRNARNGTLFTSTGRISIKRAEFKEDPSPLDPECDCYTCRNFSRAYLRHLYLSREILSMRLNTIHNLNFYMRFFRLMRDSIIRGEFIGFKRKWRETLERNFVALQSQTLRTS</sequence>
<dbReference type="InterPro" id="IPR050076">
    <property type="entry name" value="ArchSynthase1/Queuine_TRR"/>
</dbReference>
<feature type="domain" description="tRNA-guanine(15) transglycosylase-like" evidence="4">
    <location>
        <begin position="12"/>
        <end position="364"/>
    </location>
</feature>
<dbReference type="EC" id="2.4.2.29" evidence="5"/>
<protein>
    <submittedName>
        <fullName evidence="5">Queuine tRNA-ribosyltransferase</fullName>
        <ecNumber evidence="5">2.4.2.29</ecNumber>
    </submittedName>
</protein>
<dbReference type="GO" id="GO:0008616">
    <property type="term" value="P:tRNA queuosine(34) biosynthetic process"/>
    <property type="evidence" value="ECO:0007669"/>
    <property type="project" value="TreeGrafter"/>
</dbReference>
<dbReference type="InterPro" id="IPR004803">
    <property type="entry name" value="TGT"/>
</dbReference>
<reference evidence="5" key="1">
    <citation type="submission" date="2018-06" db="EMBL/GenBank/DDBJ databases">
        <authorList>
            <person name="Zhirakovskaya E."/>
        </authorList>
    </citation>
    <scope>NUCLEOTIDE SEQUENCE</scope>
</reference>
<dbReference type="SUPFAM" id="SSF51713">
    <property type="entry name" value="tRNA-guanine transglycosylase"/>
    <property type="match status" value="1"/>
</dbReference>
<gene>
    <name evidence="5" type="ORF">MNBD_NITROSPIRAE02-697</name>
</gene>
<evidence type="ECO:0000259" key="4">
    <source>
        <dbReference type="Pfam" id="PF01702"/>
    </source>
</evidence>
<accession>A0A3B1CI43</accession>
<dbReference type="GO" id="GO:0008479">
    <property type="term" value="F:tRNA-guanosine(34) queuine transglycosylase activity"/>
    <property type="evidence" value="ECO:0007669"/>
    <property type="project" value="InterPro"/>
</dbReference>
<dbReference type="NCBIfam" id="TIGR00449">
    <property type="entry name" value="tgt_general"/>
    <property type="match status" value="1"/>
</dbReference>
<evidence type="ECO:0000256" key="1">
    <source>
        <dbReference type="ARBA" id="ARBA00022676"/>
    </source>
</evidence>
<dbReference type="Pfam" id="PF01702">
    <property type="entry name" value="TGT"/>
    <property type="match status" value="1"/>
</dbReference>
<dbReference type="Gene3D" id="3.20.20.105">
    <property type="entry name" value="Queuine tRNA-ribosyltransferase-like"/>
    <property type="match status" value="1"/>
</dbReference>
<keyword evidence="1 5" id="KW-0328">Glycosyltransferase</keyword>
<dbReference type="InterPro" id="IPR002616">
    <property type="entry name" value="tRNA_ribo_trans-like"/>
</dbReference>
<evidence type="ECO:0000256" key="2">
    <source>
        <dbReference type="ARBA" id="ARBA00022679"/>
    </source>
</evidence>
<name>A0A3B1CI43_9ZZZZ</name>
<keyword evidence="2 5" id="KW-0808">Transferase</keyword>
<dbReference type="EMBL" id="UOGH01000067">
    <property type="protein sequence ID" value="VAX27892.1"/>
    <property type="molecule type" value="Genomic_DNA"/>
</dbReference>
<dbReference type="HAMAP" id="MF_00168">
    <property type="entry name" value="Q_tRNA_Tgt"/>
    <property type="match status" value="1"/>
</dbReference>
<organism evidence="5">
    <name type="scientific">hydrothermal vent metagenome</name>
    <dbReference type="NCBI Taxonomy" id="652676"/>
    <lineage>
        <taxon>unclassified sequences</taxon>
        <taxon>metagenomes</taxon>
        <taxon>ecological metagenomes</taxon>
    </lineage>
</organism>
<evidence type="ECO:0000256" key="3">
    <source>
        <dbReference type="ARBA" id="ARBA00022694"/>
    </source>
</evidence>
<keyword evidence="3" id="KW-0819">tRNA processing</keyword>
<evidence type="ECO:0000313" key="5">
    <source>
        <dbReference type="EMBL" id="VAX27892.1"/>
    </source>
</evidence>